<evidence type="ECO:0000259" key="1">
    <source>
        <dbReference type="PROSITE" id="PS51186"/>
    </source>
</evidence>
<dbReference type="PANTHER" id="PTHR43617">
    <property type="entry name" value="L-AMINO ACID N-ACETYLTRANSFERASE"/>
    <property type="match status" value="1"/>
</dbReference>
<name>A0ABX3G0Y5_9ACTN</name>
<dbReference type="InterPro" id="IPR050276">
    <property type="entry name" value="MshD_Acetyltransferase"/>
</dbReference>
<evidence type="ECO:0000313" key="2">
    <source>
        <dbReference type="EMBL" id="OLZ61167.1"/>
    </source>
</evidence>
<dbReference type="EMBL" id="MQUR01000068">
    <property type="protein sequence ID" value="OLZ61167.1"/>
    <property type="molecule type" value="Genomic_DNA"/>
</dbReference>
<protein>
    <submittedName>
        <fullName evidence="2">GNAT family N-acetyltransferase</fullName>
    </submittedName>
</protein>
<dbReference type="InterPro" id="IPR000182">
    <property type="entry name" value="GNAT_dom"/>
</dbReference>
<dbReference type="InterPro" id="IPR016181">
    <property type="entry name" value="Acyl_CoA_acyltransferase"/>
</dbReference>
<gene>
    <name evidence="2" type="ORF">AVW11_24950</name>
</gene>
<feature type="domain" description="N-acetyltransferase" evidence="1">
    <location>
        <begin position="25"/>
        <end position="168"/>
    </location>
</feature>
<dbReference type="SUPFAM" id="SSF55729">
    <property type="entry name" value="Acyl-CoA N-acyltransferases (Nat)"/>
    <property type="match status" value="1"/>
</dbReference>
<dbReference type="Gene3D" id="3.40.630.30">
    <property type="match status" value="1"/>
</dbReference>
<dbReference type="Pfam" id="PF00583">
    <property type="entry name" value="Acetyltransf_1"/>
    <property type="match status" value="1"/>
</dbReference>
<comment type="caution">
    <text evidence="2">The sequence shown here is derived from an EMBL/GenBank/DDBJ whole genome shotgun (WGS) entry which is preliminary data.</text>
</comment>
<keyword evidence="3" id="KW-1185">Reference proteome</keyword>
<proteinExistence type="predicted"/>
<dbReference type="Proteomes" id="UP000187151">
    <property type="component" value="Unassembled WGS sequence"/>
</dbReference>
<organism evidence="2 3">
    <name type="scientific">Streptomyces amritsarensis</name>
    <dbReference type="NCBI Taxonomy" id="681158"/>
    <lineage>
        <taxon>Bacteria</taxon>
        <taxon>Bacillati</taxon>
        <taxon>Actinomycetota</taxon>
        <taxon>Actinomycetes</taxon>
        <taxon>Kitasatosporales</taxon>
        <taxon>Streptomycetaceae</taxon>
        <taxon>Streptomyces</taxon>
    </lineage>
</organism>
<sequence length="168" mass="18256">MLGLIRTFERAGGSVDFRDRQHRCVVLDEVTDENWRAVADVAPADDQRRFVAALGARYLLLSLRGGVWNSLAIRAGDAVVGHVMWAYDEEGGAHWIGGMIVDAAEQGRGVGRAAMRVLIRRLAALPACREIRLSYHPDNAPAARLYAELGFVPTGEFEGDEAVAALAV</sequence>
<evidence type="ECO:0000313" key="3">
    <source>
        <dbReference type="Proteomes" id="UP000187151"/>
    </source>
</evidence>
<dbReference type="PROSITE" id="PS51186">
    <property type="entry name" value="GNAT"/>
    <property type="match status" value="1"/>
</dbReference>
<dbReference type="CDD" id="cd04301">
    <property type="entry name" value="NAT_SF"/>
    <property type="match status" value="1"/>
</dbReference>
<reference evidence="2 3" key="1">
    <citation type="submission" date="2016-01" db="EMBL/GenBank/DDBJ databases">
        <title>Streptomyces amritsarensis strain MTCC 11845 genome sequencing and assembly.</title>
        <authorList>
            <person name="Sharma D."/>
            <person name="Nair G.R."/>
            <person name="Kaur G."/>
            <person name="Manhas R.K."/>
            <person name="Mayilraj S."/>
        </authorList>
    </citation>
    <scope>NUCLEOTIDE SEQUENCE [LARGE SCALE GENOMIC DNA]</scope>
    <source>
        <strain evidence="2 3">MTCC 11845</strain>
    </source>
</reference>
<accession>A0ABX3G0Y5</accession>